<sequence length="316" mass="33416">MTDFFDWLTASDSGVAADRLADAFKLSHQELRKTTTALAPAFALALQRAMIVPGAWGEISRLYKPFMDDEASDLAGGATASPVARDLANALFGSKDLVSSVARQVSVASGVAPDTVEKMIRNISVMTIGTMLRMMMANLTRSQPRQIAEGNYHGAVAEMLRRSANAVEAMGRPSDEPRAGTSPPLPGSDYLNRLFGDALTGRVPWLPPETGPSKTPRPSAGKAEPAAPAFFSLYPALMEEFARGMAPAGGQTAAKAGATAEKPRPAPASRPEAEQAPSPPDESLAEAALTFQKDYARRMMAIFSPHATGKAEPEDG</sequence>
<protein>
    <recommendedName>
        <fullName evidence="4">DUF937 domain-containing protein</fullName>
    </recommendedName>
</protein>
<reference evidence="2 3" key="1">
    <citation type="submission" date="2019-03" db="EMBL/GenBank/DDBJ databases">
        <title>Jiella endophytica sp. nov., a novel endophytic bacterium isolated from root of Ficus microcarpa Linn. f.</title>
        <authorList>
            <person name="Tuo L."/>
        </authorList>
    </citation>
    <scope>NUCLEOTIDE SEQUENCE [LARGE SCALE GENOMIC DNA]</scope>
    <source>
        <strain evidence="2 3">CBS5Q-3</strain>
    </source>
</reference>
<name>A0A4Y8RIJ1_9HYPH</name>
<organism evidence="2 3">
    <name type="scientific">Jiella endophytica</name>
    <dbReference type="NCBI Taxonomy" id="2558362"/>
    <lineage>
        <taxon>Bacteria</taxon>
        <taxon>Pseudomonadati</taxon>
        <taxon>Pseudomonadota</taxon>
        <taxon>Alphaproteobacteria</taxon>
        <taxon>Hyphomicrobiales</taxon>
        <taxon>Aurantimonadaceae</taxon>
        <taxon>Jiella</taxon>
    </lineage>
</organism>
<feature type="compositionally biased region" description="Low complexity" evidence="1">
    <location>
        <begin position="248"/>
        <end position="260"/>
    </location>
</feature>
<dbReference type="EMBL" id="SOZD01000004">
    <property type="protein sequence ID" value="TFF21677.1"/>
    <property type="molecule type" value="Genomic_DNA"/>
</dbReference>
<comment type="caution">
    <text evidence="2">The sequence shown here is derived from an EMBL/GenBank/DDBJ whole genome shotgun (WGS) entry which is preliminary data.</text>
</comment>
<accession>A0A4Y8RIJ1</accession>
<evidence type="ECO:0000313" key="3">
    <source>
        <dbReference type="Proteomes" id="UP000298179"/>
    </source>
</evidence>
<feature type="compositionally biased region" description="Low complexity" evidence="1">
    <location>
        <begin position="267"/>
        <end position="276"/>
    </location>
</feature>
<evidence type="ECO:0008006" key="4">
    <source>
        <dbReference type="Google" id="ProtNLM"/>
    </source>
</evidence>
<gene>
    <name evidence="2" type="ORF">E3C22_13370</name>
</gene>
<proteinExistence type="predicted"/>
<feature type="region of interest" description="Disordered" evidence="1">
    <location>
        <begin position="201"/>
        <end position="224"/>
    </location>
</feature>
<keyword evidence="3" id="KW-1185">Reference proteome</keyword>
<feature type="region of interest" description="Disordered" evidence="1">
    <location>
        <begin position="248"/>
        <end position="286"/>
    </location>
</feature>
<feature type="region of interest" description="Disordered" evidence="1">
    <location>
        <begin position="167"/>
        <end position="188"/>
    </location>
</feature>
<evidence type="ECO:0000313" key="2">
    <source>
        <dbReference type="EMBL" id="TFF21677.1"/>
    </source>
</evidence>
<evidence type="ECO:0000256" key="1">
    <source>
        <dbReference type="SAM" id="MobiDB-lite"/>
    </source>
</evidence>
<dbReference type="RefSeq" id="WP_134762560.1">
    <property type="nucleotide sequence ID" value="NZ_SOZD01000004.1"/>
</dbReference>
<dbReference type="OrthoDB" id="5526542at2"/>
<dbReference type="Proteomes" id="UP000298179">
    <property type="component" value="Unassembled WGS sequence"/>
</dbReference>
<dbReference type="AlphaFoldDB" id="A0A4Y8RIJ1"/>